<evidence type="ECO:0000259" key="2">
    <source>
        <dbReference type="Pfam" id="PF23416"/>
    </source>
</evidence>
<feature type="chain" id="PRO_5006868123" description="DUF7107 domain-containing protein" evidence="1">
    <location>
        <begin position="25"/>
        <end position="130"/>
    </location>
</feature>
<sequence>MVYVYFGLLLWQVLIVVSYKPCNTQEDCKDIAICLQKQCVPAKPAGGFCTNNDDCNTGQTCVFGLCMVPAVDLNSECKSSHDCKKQTICVNGKCKVAATIGKQCKVDSDCDDGQSCRFGVCWFLYLPPVN</sequence>
<feature type="signal peptide" evidence="1">
    <location>
        <begin position="1"/>
        <end position="24"/>
    </location>
</feature>
<evidence type="ECO:0000256" key="1">
    <source>
        <dbReference type="SAM" id="SignalP"/>
    </source>
</evidence>
<dbReference type="InterPro" id="IPR055531">
    <property type="entry name" value="DUF7107"/>
</dbReference>
<protein>
    <recommendedName>
        <fullName evidence="2">DUF7107 domain-containing protein</fullName>
    </recommendedName>
</protein>
<keyword evidence="4" id="KW-1185">Reference proteome</keyword>
<gene>
    <name evidence="3" type="ORF">T07_14521</name>
</gene>
<keyword evidence="1" id="KW-0732">Signal</keyword>
<dbReference type="Proteomes" id="UP000054630">
    <property type="component" value="Unassembled WGS sequence"/>
</dbReference>
<dbReference type="AlphaFoldDB" id="A0A0V0RRS9"/>
<dbReference type="STRING" id="6336.A0A0V0RRS9"/>
<dbReference type="EMBL" id="JYDL01000092">
    <property type="protein sequence ID" value="KRX17177.1"/>
    <property type="molecule type" value="Genomic_DNA"/>
</dbReference>
<reference evidence="3 4" key="1">
    <citation type="submission" date="2015-01" db="EMBL/GenBank/DDBJ databases">
        <title>Evolution of Trichinella species and genotypes.</title>
        <authorList>
            <person name="Korhonen P.K."/>
            <person name="Edoardo P."/>
            <person name="Giuseppe L.R."/>
            <person name="Gasser R.B."/>
        </authorList>
    </citation>
    <scope>NUCLEOTIDE SEQUENCE [LARGE SCALE GENOMIC DNA]</scope>
    <source>
        <strain evidence="3">ISS37</strain>
    </source>
</reference>
<proteinExistence type="predicted"/>
<dbReference type="Pfam" id="PF23416">
    <property type="entry name" value="DUF7107"/>
    <property type="match status" value="2"/>
</dbReference>
<feature type="domain" description="DUF7107" evidence="2">
    <location>
        <begin position="22"/>
        <end position="67"/>
    </location>
</feature>
<comment type="caution">
    <text evidence="3">The sequence shown here is derived from an EMBL/GenBank/DDBJ whole genome shotgun (WGS) entry which is preliminary data.</text>
</comment>
<evidence type="ECO:0000313" key="3">
    <source>
        <dbReference type="EMBL" id="KRX17177.1"/>
    </source>
</evidence>
<dbReference type="OrthoDB" id="6359792at2759"/>
<accession>A0A0V0RRS9</accession>
<name>A0A0V0RRS9_9BILA</name>
<feature type="domain" description="DUF7107" evidence="2">
    <location>
        <begin position="76"/>
        <end position="122"/>
    </location>
</feature>
<evidence type="ECO:0000313" key="4">
    <source>
        <dbReference type="Proteomes" id="UP000054630"/>
    </source>
</evidence>
<organism evidence="3 4">
    <name type="scientific">Trichinella nelsoni</name>
    <dbReference type="NCBI Taxonomy" id="6336"/>
    <lineage>
        <taxon>Eukaryota</taxon>
        <taxon>Metazoa</taxon>
        <taxon>Ecdysozoa</taxon>
        <taxon>Nematoda</taxon>
        <taxon>Enoplea</taxon>
        <taxon>Dorylaimia</taxon>
        <taxon>Trichinellida</taxon>
        <taxon>Trichinellidae</taxon>
        <taxon>Trichinella</taxon>
    </lineage>
</organism>